<dbReference type="EMBL" id="BLXT01000597">
    <property type="protein sequence ID" value="GFN78705.1"/>
    <property type="molecule type" value="Genomic_DNA"/>
</dbReference>
<dbReference type="AlphaFoldDB" id="A0AAV3Y683"/>
<accession>A0AAV3Y683</accession>
<protein>
    <submittedName>
        <fullName evidence="1">Uncharacterized protein</fullName>
    </submittedName>
</protein>
<evidence type="ECO:0000313" key="2">
    <source>
        <dbReference type="Proteomes" id="UP000735302"/>
    </source>
</evidence>
<comment type="caution">
    <text evidence="1">The sequence shown here is derived from an EMBL/GenBank/DDBJ whole genome shotgun (WGS) entry which is preliminary data.</text>
</comment>
<gene>
    <name evidence="1" type="ORF">PoB_000521100</name>
</gene>
<sequence length="109" mass="11978">MQPSDSVVVSIEGSGWWSAESTNAPHACRENLERRLQLQQVCVYDQNREILDLTEPALQIIRDKDSKGLSITLAALGTMHNVQQECTPAHCGLRGIQATETQKAAKGHP</sequence>
<name>A0AAV3Y683_9GAST</name>
<keyword evidence="2" id="KW-1185">Reference proteome</keyword>
<organism evidence="1 2">
    <name type="scientific">Plakobranchus ocellatus</name>
    <dbReference type="NCBI Taxonomy" id="259542"/>
    <lineage>
        <taxon>Eukaryota</taxon>
        <taxon>Metazoa</taxon>
        <taxon>Spiralia</taxon>
        <taxon>Lophotrochozoa</taxon>
        <taxon>Mollusca</taxon>
        <taxon>Gastropoda</taxon>
        <taxon>Heterobranchia</taxon>
        <taxon>Euthyneura</taxon>
        <taxon>Panpulmonata</taxon>
        <taxon>Sacoglossa</taxon>
        <taxon>Placobranchoidea</taxon>
        <taxon>Plakobranchidae</taxon>
        <taxon>Plakobranchus</taxon>
    </lineage>
</organism>
<dbReference type="Proteomes" id="UP000735302">
    <property type="component" value="Unassembled WGS sequence"/>
</dbReference>
<reference evidence="1 2" key="1">
    <citation type="journal article" date="2021" name="Elife">
        <title>Chloroplast acquisition without the gene transfer in kleptoplastic sea slugs, Plakobranchus ocellatus.</title>
        <authorList>
            <person name="Maeda T."/>
            <person name="Takahashi S."/>
            <person name="Yoshida T."/>
            <person name="Shimamura S."/>
            <person name="Takaki Y."/>
            <person name="Nagai Y."/>
            <person name="Toyoda A."/>
            <person name="Suzuki Y."/>
            <person name="Arimoto A."/>
            <person name="Ishii H."/>
            <person name="Satoh N."/>
            <person name="Nishiyama T."/>
            <person name="Hasebe M."/>
            <person name="Maruyama T."/>
            <person name="Minagawa J."/>
            <person name="Obokata J."/>
            <person name="Shigenobu S."/>
        </authorList>
    </citation>
    <scope>NUCLEOTIDE SEQUENCE [LARGE SCALE GENOMIC DNA]</scope>
</reference>
<evidence type="ECO:0000313" key="1">
    <source>
        <dbReference type="EMBL" id="GFN78705.1"/>
    </source>
</evidence>
<proteinExistence type="predicted"/>